<organism evidence="1 2">
    <name type="scientific">Hibiscus sabdariffa</name>
    <name type="common">roselle</name>
    <dbReference type="NCBI Taxonomy" id="183260"/>
    <lineage>
        <taxon>Eukaryota</taxon>
        <taxon>Viridiplantae</taxon>
        <taxon>Streptophyta</taxon>
        <taxon>Embryophyta</taxon>
        <taxon>Tracheophyta</taxon>
        <taxon>Spermatophyta</taxon>
        <taxon>Magnoliopsida</taxon>
        <taxon>eudicotyledons</taxon>
        <taxon>Gunneridae</taxon>
        <taxon>Pentapetalae</taxon>
        <taxon>rosids</taxon>
        <taxon>malvids</taxon>
        <taxon>Malvales</taxon>
        <taxon>Malvaceae</taxon>
        <taxon>Malvoideae</taxon>
        <taxon>Hibiscus</taxon>
    </lineage>
</organism>
<reference evidence="1 2" key="1">
    <citation type="journal article" date="2024" name="G3 (Bethesda)">
        <title>Genome assembly of Hibiscus sabdariffa L. provides insights into metabolisms of medicinal natural products.</title>
        <authorList>
            <person name="Kim T."/>
        </authorList>
    </citation>
    <scope>NUCLEOTIDE SEQUENCE [LARGE SCALE GENOMIC DNA]</scope>
    <source>
        <strain evidence="1">TK-2024</strain>
        <tissue evidence="1">Old leaves</tissue>
    </source>
</reference>
<evidence type="ECO:0000313" key="2">
    <source>
        <dbReference type="Proteomes" id="UP001396334"/>
    </source>
</evidence>
<proteinExistence type="predicted"/>
<keyword evidence="2" id="KW-1185">Reference proteome</keyword>
<name>A0ABR2T7I9_9ROSI</name>
<comment type="caution">
    <text evidence="1">The sequence shown here is derived from an EMBL/GenBank/DDBJ whole genome shotgun (WGS) entry which is preliminary data.</text>
</comment>
<protein>
    <submittedName>
        <fullName evidence="1">Uncharacterized protein</fullName>
    </submittedName>
</protein>
<sequence>MYRKSYSAVEKAGTYVLMEKKSLCTAQGRHLRIISIVPEEDSLMRKKFGCSSTISKIFFAFQTERKMWITESPSTCLQEITLPTSQRLESLSSAGISVTTAASSSVKFRLSMAESKSESI</sequence>
<dbReference type="EMBL" id="JBBPBN010000008">
    <property type="protein sequence ID" value="KAK9033436.1"/>
    <property type="molecule type" value="Genomic_DNA"/>
</dbReference>
<dbReference type="Proteomes" id="UP001396334">
    <property type="component" value="Unassembled WGS sequence"/>
</dbReference>
<evidence type="ECO:0000313" key="1">
    <source>
        <dbReference type="EMBL" id="KAK9033436.1"/>
    </source>
</evidence>
<accession>A0ABR2T7I9</accession>
<gene>
    <name evidence="1" type="ORF">V6N11_018469</name>
</gene>